<dbReference type="InterPro" id="IPR038062">
    <property type="entry name" value="ScdA-like_N_sf"/>
</dbReference>
<evidence type="ECO:0000313" key="2">
    <source>
        <dbReference type="EMBL" id="SEL59925.1"/>
    </source>
</evidence>
<dbReference type="SUPFAM" id="SSF140683">
    <property type="entry name" value="SP0561-like"/>
    <property type="match status" value="1"/>
</dbReference>
<protein>
    <recommendedName>
        <fullName evidence="1">DUF2249 domain-containing protein</fullName>
    </recommendedName>
</protein>
<dbReference type="OrthoDB" id="128918at2"/>
<dbReference type="AlphaFoldDB" id="A0A1H7RIK8"/>
<name>A0A1H7RIK8_9SPHI</name>
<dbReference type="RefSeq" id="WP_090607100.1">
    <property type="nucleotide sequence ID" value="NZ_FNZR01000007.1"/>
</dbReference>
<dbReference type="EMBL" id="FNZR01000007">
    <property type="protein sequence ID" value="SEL59925.1"/>
    <property type="molecule type" value="Genomic_DNA"/>
</dbReference>
<evidence type="ECO:0000259" key="1">
    <source>
        <dbReference type="Pfam" id="PF10006"/>
    </source>
</evidence>
<dbReference type="Pfam" id="PF10006">
    <property type="entry name" value="DUF2249"/>
    <property type="match status" value="2"/>
</dbReference>
<dbReference type="Proteomes" id="UP000198916">
    <property type="component" value="Unassembled WGS sequence"/>
</dbReference>
<organism evidence="2 3">
    <name type="scientific">Parapedobacter koreensis</name>
    <dbReference type="NCBI Taxonomy" id="332977"/>
    <lineage>
        <taxon>Bacteria</taxon>
        <taxon>Pseudomonadati</taxon>
        <taxon>Bacteroidota</taxon>
        <taxon>Sphingobacteriia</taxon>
        <taxon>Sphingobacteriales</taxon>
        <taxon>Sphingobacteriaceae</taxon>
        <taxon>Parapedobacter</taxon>
    </lineage>
</organism>
<dbReference type="STRING" id="332977.SAMN05421740_107134"/>
<gene>
    <name evidence="2" type="ORF">SAMN05421740_107134</name>
</gene>
<reference evidence="3" key="1">
    <citation type="submission" date="2016-10" db="EMBL/GenBank/DDBJ databases">
        <authorList>
            <person name="Varghese N."/>
            <person name="Submissions S."/>
        </authorList>
    </citation>
    <scope>NUCLEOTIDE SEQUENCE [LARGE SCALE GENOMIC DNA]</scope>
    <source>
        <strain evidence="3">Jip14</strain>
    </source>
</reference>
<feature type="domain" description="DUF2249" evidence="1">
    <location>
        <begin position="214"/>
        <end position="278"/>
    </location>
</feature>
<keyword evidence="3" id="KW-1185">Reference proteome</keyword>
<accession>A0A1H7RIK8</accession>
<feature type="domain" description="DUF2249" evidence="1">
    <location>
        <begin position="108"/>
        <end position="158"/>
    </location>
</feature>
<sequence length="281" mass="31261">MIISQHTRISELIRANDASIEAIAGLAKPLRKLRNPILRRLMAPRVTIAEAAAMAGCSVVDFRQVLEPLGFAFVEDSTDGNTSPAALLQASQLSEWLTAADDNHKDYFDVRKLIDSGDDPLKAILQRYGALPPGHLLCIINSFVPYPLIHLLEKKGAECTVDTKSSDLHYTWFFKGVLGRETERKPATSPVVMHDADSFVRIINLYPESRLQRLDVRHLPMPQPMQAVLETLPTLGSDEALYVRHKRVPLHLLDALEGQPYAIHIHEVGEGDVQLLVVRTG</sequence>
<dbReference type="Gene3D" id="1.10.3910.10">
    <property type="entry name" value="SP0561-like"/>
    <property type="match status" value="1"/>
</dbReference>
<proteinExistence type="predicted"/>
<dbReference type="InterPro" id="IPR018720">
    <property type="entry name" value="DUF2249"/>
</dbReference>
<evidence type="ECO:0000313" key="3">
    <source>
        <dbReference type="Proteomes" id="UP000198916"/>
    </source>
</evidence>